<keyword evidence="3" id="KW-1003">Cell membrane</keyword>
<evidence type="ECO:0000256" key="17">
    <source>
        <dbReference type="SAM" id="MobiDB-lite"/>
    </source>
</evidence>
<dbReference type="Gene3D" id="1.10.287.70">
    <property type="match status" value="1"/>
</dbReference>
<feature type="region of interest" description="Disordered" evidence="17">
    <location>
        <begin position="627"/>
        <end position="648"/>
    </location>
</feature>
<evidence type="ECO:0000256" key="5">
    <source>
        <dbReference type="ARBA" id="ARBA00022692"/>
    </source>
</evidence>
<dbReference type="PANTHER" id="PTHR10027:SF33">
    <property type="entry name" value="CALCIUM-ACTIVATED POTASSIUM CHANNEL SUBUNIT ALPHA-1-RELATED"/>
    <property type="match status" value="1"/>
</dbReference>
<feature type="domain" description="RCK N-terminal" evidence="19">
    <location>
        <begin position="327"/>
        <end position="467"/>
    </location>
</feature>
<evidence type="ECO:0000256" key="4">
    <source>
        <dbReference type="ARBA" id="ARBA00022538"/>
    </source>
</evidence>
<evidence type="ECO:0000256" key="8">
    <source>
        <dbReference type="ARBA" id="ARBA00022837"/>
    </source>
</evidence>
<dbReference type="AlphaFoldDB" id="A0A7I8WBL8"/>
<dbReference type="FunFam" id="3.40.50.720:FF:000005">
    <property type="entry name" value="calcium-activated potassium channel subunit alpha-1 isoform X6"/>
    <property type="match status" value="1"/>
</dbReference>
<dbReference type="PRINTS" id="PR01449">
    <property type="entry name" value="BKCHANNELA"/>
</dbReference>
<evidence type="ECO:0000256" key="3">
    <source>
        <dbReference type="ARBA" id="ARBA00022475"/>
    </source>
</evidence>
<dbReference type="InterPro" id="IPR047871">
    <property type="entry name" value="K_chnl_Slo-like"/>
</dbReference>
<keyword evidence="21" id="KW-1185">Reference proteome</keyword>
<accession>A0A7I8WBL8</accession>
<feature type="transmembrane region" description="Helical" evidence="18">
    <location>
        <begin position="92"/>
        <end position="114"/>
    </location>
</feature>
<evidence type="ECO:0000256" key="10">
    <source>
        <dbReference type="ARBA" id="ARBA00022882"/>
    </source>
</evidence>
<keyword evidence="2" id="KW-0813">Transport</keyword>
<keyword evidence="15" id="KW-0407">Ion channel</keyword>
<keyword evidence="9" id="KW-0460">Magnesium</keyword>
<keyword evidence="12 18" id="KW-1133">Transmembrane helix</keyword>
<dbReference type="SUPFAM" id="SSF51735">
    <property type="entry name" value="NAD(P)-binding Rossmann-fold domains"/>
    <property type="match status" value="1"/>
</dbReference>
<feature type="transmembrane region" description="Helical" evidence="18">
    <location>
        <begin position="256"/>
        <end position="276"/>
    </location>
</feature>
<evidence type="ECO:0000256" key="16">
    <source>
        <dbReference type="ARBA" id="ARBA00029579"/>
    </source>
</evidence>
<keyword evidence="7" id="KW-0631">Potassium channel</keyword>
<dbReference type="Pfam" id="PF00520">
    <property type="entry name" value="Ion_trans"/>
    <property type="match status" value="1"/>
</dbReference>
<dbReference type="EMBL" id="CAJFCJ010000027">
    <property type="protein sequence ID" value="CAD5125528.1"/>
    <property type="molecule type" value="Genomic_DNA"/>
</dbReference>
<dbReference type="InterPro" id="IPR003929">
    <property type="entry name" value="K_chnl_BK_asu"/>
</dbReference>
<dbReference type="GO" id="GO:0045211">
    <property type="term" value="C:postsynaptic membrane"/>
    <property type="evidence" value="ECO:0007669"/>
    <property type="project" value="TreeGrafter"/>
</dbReference>
<keyword evidence="10" id="KW-0851">Voltage-gated channel</keyword>
<dbReference type="InterPro" id="IPR036291">
    <property type="entry name" value="NAD(P)-bd_dom_sf"/>
</dbReference>
<keyword evidence="4" id="KW-0633">Potassium transport</keyword>
<feature type="transmembrane region" description="Helical" evidence="18">
    <location>
        <begin position="288"/>
        <end position="308"/>
    </location>
</feature>
<reference evidence="20 21" key="1">
    <citation type="submission" date="2020-08" db="EMBL/GenBank/DDBJ databases">
        <authorList>
            <person name="Hejnol A."/>
        </authorList>
    </citation>
    <scope>NUCLEOTIDE SEQUENCE [LARGE SCALE GENOMIC DNA]</scope>
</reference>
<evidence type="ECO:0000256" key="2">
    <source>
        <dbReference type="ARBA" id="ARBA00022448"/>
    </source>
</evidence>
<dbReference type="Gene3D" id="1.20.120.350">
    <property type="entry name" value="Voltage-gated potassium channels. Chain C"/>
    <property type="match status" value="1"/>
</dbReference>
<dbReference type="Gene3D" id="3.40.50.720">
    <property type="entry name" value="NAD(P)-binding Rossmann-like Domain"/>
    <property type="match status" value="2"/>
</dbReference>
<dbReference type="OrthoDB" id="10035564at2759"/>
<feature type="transmembrane region" description="Helical" evidence="18">
    <location>
        <begin position="160"/>
        <end position="181"/>
    </location>
</feature>
<keyword evidence="6" id="KW-0479">Metal-binding</keyword>
<evidence type="ECO:0000259" key="19">
    <source>
        <dbReference type="PROSITE" id="PS51201"/>
    </source>
</evidence>
<dbReference type="Pfam" id="PF22614">
    <property type="entry name" value="Slo-like_RCK"/>
    <property type="match status" value="2"/>
</dbReference>
<comment type="caution">
    <text evidence="20">The sequence shown here is derived from an EMBL/GenBank/DDBJ whole genome shotgun (WGS) entry which is preliminary data.</text>
</comment>
<evidence type="ECO:0000256" key="11">
    <source>
        <dbReference type="ARBA" id="ARBA00022958"/>
    </source>
</evidence>
<dbReference type="GO" id="GO:0034702">
    <property type="term" value="C:monoatomic ion channel complex"/>
    <property type="evidence" value="ECO:0007669"/>
    <property type="project" value="UniProtKB-KW"/>
</dbReference>
<dbReference type="InterPro" id="IPR003148">
    <property type="entry name" value="RCK_N"/>
</dbReference>
<evidence type="ECO:0000256" key="18">
    <source>
        <dbReference type="SAM" id="Phobius"/>
    </source>
</evidence>
<dbReference type="GO" id="GO:0046872">
    <property type="term" value="F:metal ion binding"/>
    <property type="evidence" value="ECO:0007669"/>
    <property type="project" value="UniProtKB-KW"/>
</dbReference>
<name>A0A7I8WBL8_9ANNE</name>
<dbReference type="GO" id="GO:0060072">
    <property type="term" value="F:large conductance calcium-activated potassium channel activity"/>
    <property type="evidence" value="ECO:0007669"/>
    <property type="project" value="TreeGrafter"/>
</dbReference>
<comment type="subcellular location">
    <subcellularLocation>
        <location evidence="1">Cell membrane</location>
        <topology evidence="1">Multi-pass membrane protein</topology>
    </subcellularLocation>
</comment>
<feature type="transmembrane region" description="Helical" evidence="18">
    <location>
        <begin position="25"/>
        <end position="51"/>
    </location>
</feature>
<evidence type="ECO:0000256" key="14">
    <source>
        <dbReference type="ARBA" id="ARBA00023136"/>
    </source>
</evidence>
<dbReference type="Pfam" id="PF21014">
    <property type="entry name" value="Slowpoke_C"/>
    <property type="match status" value="1"/>
</dbReference>
<evidence type="ECO:0000256" key="7">
    <source>
        <dbReference type="ARBA" id="ARBA00022826"/>
    </source>
</evidence>
<evidence type="ECO:0000256" key="12">
    <source>
        <dbReference type="ARBA" id="ARBA00022989"/>
    </source>
</evidence>
<feature type="transmembrane region" description="Helical" evidence="18">
    <location>
        <begin position="223"/>
        <end position="241"/>
    </location>
</feature>
<evidence type="ECO:0000256" key="15">
    <source>
        <dbReference type="ARBA" id="ARBA00023303"/>
    </source>
</evidence>
<dbReference type="Proteomes" id="UP000549394">
    <property type="component" value="Unassembled WGS sequence"/>
</dbReference>
<dbReference type="SUPFAM" id="SSF81324">
    <property type="entry name" value="Voltage-gated potassium channels"/>
    <property type="match status" value="1"/>
</dbReference>
<dbReference type="Pfam" id="PF03493">
    <property type="entry name" value="BK_channel_a"/>
    <property type="match status" value="1"/>
</dbReference>
<keyword evidence="8" id="KW-0106">Calcium</keyword>
<keyword evidence="13" id="KW-0406">Ion transport</keyword>
<keyword evidence="11" id="KW-0630">Potassium</keyword>
<evidence type="ECO:0000313" key="20">
    <source>
        <dbReference type="EMBL" id="CAD5125528.1"/>
    </source>
</evidence>
<keyword evidence="5 18" id="KW-0812">Transmembrane</keyword>
<sequence length="1102" mass="125950">MKRVSNHQTILPSNGSTNCLSERQWHYFLASSLITFALGLFILLLYKLIAFSCSRWSRRRKERNENTGQVEAVSFMTKLKWMAERWISGQTVTGRILVSLSCVLSIGSLIIYLIDASRFGKKVEQCKSWTESPAQQIDFVFNVFFTFYFIIRFTAANDKLIFWLEMHSIVDYFTILPAYMAIYLGRQWLGFRFLRALRLISFPDILQYLSLLRTSNKIRLAQLLSMFFGVWLAAAGFVHLVENSGDPFHDWKNSQYLSYWDCLYFLMVTMSTVGYGDIYCVTDIGRTFIVFFLLFALAIFASSVPEILDIVGKHPRYGGTYEKPAGVRHIVVTGHISYESVKNFLRDFLHEDRENKNVKCLFLDSKNPDLELEALFKRHFTQVCFFKGSPLNTNDLERVKLKLADAFLVVADPRASDPDAEDAANIMRVISAKNYHSDIRIIIQLMRFHNKAFLVNLPSWMAQDQIICLAEMKLGFMAQSCLAPGFSTLMANLFAMRSYKKSEKAAKWQDDYLRGAGMEMYSSYLSEALHGHTFPQAVEICFCKLKLLLIAISVYSEDGEDYQVVLNAGIDYIIDRDTKAFFICESEEEVKRAQNFCKHCHWYEKNIRKIVKCNCSKQDKSTIPVATCKQQDSPSTTPTSDKSADDVLPNPYCRRIQIDITNHSRSNSQSPTSPDAPEVFNSTLNTKSLSAIVPHVLAQKRQQQEERKMIKCVEHFDSTGLFHWCDERKFEEAVLSHRKNRDLLKKLNKHIVVCLFGDHKSPLIGLCNFVMPLRASSFKLDDVKTIVFVGNEEYLRKEWHSLENFPDVYVKPGSPLNRADLRTIKINQCHMCVILTASDCRSDDITLVDKEAILCSLNIKTMTFQNVADVWKCASPRRTLATLALLRDARSLTHRPTTGACIPMITELDNDINAQFLDQDDEDDPEMPLYMTQPFACGRAFAASVLDSLMSTMFFNPDAMHIIRSLITGGATNEFDHIMAEGVGVVKGDSSNDSILTRDRCRVAQLTLEDSYLERYSYSSYGTLFIKALRHYGILCLGLYRQIDPRPSAGSYNRCVVTNPPSDFALYPSDKVFCLLPYETNKDNAKKEIRKESNDEIESTQL</sequence>
<dbReference type="InterPro" id="IPR005821">
    <property type="entry name" value="Ion_trans_dom"/>
</dbReference>
<feature type="compositionally biased region" description="Low complexity" evidence="17">
    <location>
        <begin position="629"/>
        <end position="641"/>
    </location>
</feature>
<gene>
    <name evidence="20" type="ORF">DGYR_LOCUS12889</name>
</gene>
<dbReference type="PANTHER" id="PTHR10027">
    <property type="entry name" value="CALCIUM-ACTIVATED POTASSIUM CHANNEL ALPHA CHAIN"/>
    <property type="match status" value="1"/>
</dbReference>
<protein>
    <recommendedName>
        <fullName evidence="16">BK channel</fullName>
    </recommendedName>
</protein>
<evidence type="ECO:0000256" key="9">
    <source>
        <dbReference type="ARBA" id="ARBA00022842"/>
    </source>
</evidence>
<organism evidence="20 21">
    <name type="scientific">Dimorphilus gyrociliatus</name>
    <dbReference type="NCBI Taxonomy" id="2664684"/>
    <lineage>
        <taxon>Eukaryota</taxon>
        <taxon>Metazoa</taxon>
        <taxon>Spiralia</taxon>
        <taxon>Lophotrochozoa</taxon>
        <taxon>Annelida</taxon>
        <taxon>Polychaeta</taxon>
        <taxon>Polychaeta incertae sedis</taxon>
        <taxon>Dinophilidae</taxon>
        <taxon>Dimorphilus</taxon>
    </lineage>
</organism>
<feature type="transmembrane region" description="Helical" evidence="18">
    <location>
        <begin position="134"/>
        <end position="153"/>
    </location>
</feature>
<keyword evidence="14 18" id="KW-0472">Membrane</keyword>
<evidence type="ECO:0000256" key="6">
    <source>
        <dbReference type="ARBA" id="ARBA00022723"/>
    </source>
</evidence>
<dbReference type="PRINTS" id="PR00169">
    <property type="entry name" value="KCHANNEL"/>
</dbReference>
<evidence type="ECO:0000256" key="1">
    <source>
        <dbReference type="ARBA" id="ARBA00004651"/>
    </source>
</evidence>
<dbReference type="PROSITE" id="PS51201">
    <property type="entry name" value="RCK_N"/>
    <property type="match status" value="1"/>
</dbReference>
<evidence type="ECO:0000256" key="13">
    <source>
        <dbReference type="ARBA" id="ARBA00023065"/>
    </source>
</evidence>
<evidence type="ECO:0000313" key="21">
    <source>
        <dbReference type="Proteomes" id="UP000549394"/>
    </source>
</evidence>
<proteinExistence type="predicted"/>
<dbReference type="FunFam" id="1.10.287.70:FF:000015">
    <property type="entry name" value="Calcium-activated potassium channel subunit alpha-1 isoform X7"/>
    <property type="match status" value="1"/>
</dbReference>
<dbReference type="InterPro" id="IPR027359">
    <property type="entry name" value="Volt_channel_dom_sf"/>
</dbReference>
<dbReference type="InterPro" id="IPR048735">
    <property type="entry name" value="Slowpoke-like_C"/>
</dbReference>